<protein>
    <submittedName>
        <fullName evidence="1">Uncharacterized protein</fullName>
    </submittedName>
</protein>
<dbReference type="Proteomes" id="UP000832097">
    <property type="component" value="Chromosome"/>
</dbReference>
<dbReference type="RefSeq" id="WP_243554137.1">
    <property type="nucleotide sequence ID" value="NZ_CP094528.1"/>
</dbReference>
<gene>
    <name evidence="1" type="ORF">MTO99_13380</name>
</gene>
<sequence length="126" mass="13376">MTAIETHEPVEPIDWPNGHVQVAAAPRLAGSEHSLSDADINVALTAEDANECILITIGEARHYLHSTTARALSDKLLAFNGPPVMITIHGITHTTGGATARASNTSLRARLVEWNRNAVAKGVLPV</sequence>
<proteinExistence type="predicted"/>
<name>A0ABY4BVH2_9MICO</name>
<accession>A0ABY4BVH2</accession>
<keyword evidence="2" id="KW-1185">Reference proteome</keyword>
<evidence type="ECO:0000313" key="2">
    <source>
        <dbReference type="Proteomes" id="UP000832097"/>
    </source>
</evidence>
<dbReference type="EMBL" id="CP094528">
    <property type="protein sequence ID" value="UOE43173.1"/>
    <property type="molecule type" value="Genomic_DNA"/>
</dbReference>
<reference evidence="1 2" key="1">
    <citation type="submission" date="2022-03" db="EMBL/GenBank/DDBJ databases">
        <title>Mucilaginibacter sp. isolated from the gut of Protaetia brevitarsis seulensis larvae.</title>
        <authorList>
            <person name="Won M."/>
            <person name="Kim S.-J."/>
            <person name="Kwon S.-W."/>
        </authorList>
    </citation>
    <scope>NUCLEOTIDE SEQUENCE [LARGE SCALE GENOMIC DNA]</scope>
    <source>
        <strain evidence="1 2">CFWR-12</strain>
    </source>
</reference>
<evidence type="ECO:0000313" key="1">
    <source>
        <dbReference type="EMBL" id="UOE43173.1"/>
    </source>
</evidence>
<organism evidence="1 2">
    <name type="scientific">Agromyces larvae</name>
    <dbReference type="NCBI Taxonomy" id="2929802"/>
    <lineage>
        <taxon>Bacteria</taxon>
        <taxon>Bacillati</taxon>
        <taxon>Actinomycetota</taxon>
        <taxon>Actinomycetes</taxon>
        <taxon>Micrococcales</taxon>
        <taxon>Microbacteriaceae</taxon>
        <taxon>Agromyces</taxon>
    </lineage>
</organism>